<accession>A0A3N1PBS3</accession>
<dbReference type="InterPro" id="IPR047262">
    <property type="entry name" value="PRX-like1"/>
</dbReference>
<feature type="chain" id="PRO_5018296245" evidence="1">
    <location>
        <begin position="17"/>
        <end position="194"/>
    </location>
</feature>
<evidence type="ECO:0000256" key="1">
    <source>
        <dbReference type="SAM" id="SignalP"/>
    </source>
</evidence>
<comment type="caution">
    <text evidence="3">The sequence shown here is derived from an EMBL/GenBank/DDBJ whole genome shotgun (WGS) entry which is preliminary data.</text>
</comment>
<name>A0A3N1PBS3_9GAMM</name>
<feature type="domain" description="Thioredoxin" evidence="2">
    <location>
        <begin position="17"/>
        <end position="172"/>
    </location>
</feature>
<keyword evidence="1" id="KW-0732">Signal</keyword>
<proteinExistence type="predicted"/>
<keyword evidence="4" id="KW-1185">Reference proteome</keyword>
<dbReference type="PANTHER" id="PTHR43640:SF1">
    <property type="entry name" value="THIOREDOXIN-DEPENDENT PEROXIREDOXIN"/>
    <property type="match status" value="1"/>
</dbReference>
<dbReference type="InterPro" id="IPR013766">
    <property type="entry name" value="Thioredoxin_domain"/>
</dbReference>
<dbReference type="InterPro" id="IPR036249">
    <property type="entry name" value="Thioredoxin-like_sf"/>
</dbReference>
<dbReference type="GO" id="GO:0016491">
    <property type="term" value="F:oxidoreductase activity"/>
    <property type="evidence" value="ECO:0007669"/>
    <property type="project" value="InterPro"/>
</dbReference>
<dbReference type="PROSITE" id="PS51352">
    <property type="entry name" value="THIOREDOXIN_2"/>
    <property type="match status" value="1"/>
</dbReference>
<gene>
    <name evidence="3" type="ORF">EDC28_10688</name>
</gene>
<reference evidence="3 4" key="1">
    <citation type="submission" date="2018-11" db="EMBL/GenBank/DDBJ databases">
        <title>Genomic Encyclopedia of Type Strains, Phase IV (KMG-IV): sequencing the most valuable type-strain genomes for metagenomic binning, comparative biology and taxonomic classification.</title>
        <authorList>
            <person name="Goeker M."/>
        </authorList>
    </citation>
    <scope>NUCLEOTIDE SEQUENCE [LARGE SCALE GENOMIC DNA]</scope>
    <source>
        <strain evidence="3 4">DSM 21945</strain>
    </source>
</reference>
<protein>
    <submittedName>
        <fullName evidence="3">Peroxiredoxin</fullName>
    </submittedName>
</protein>
<dbReference type="SUPFAM" id="SSF52833">
    <property type="entry name" value="Thioredoxin-like"/>
    <property type="match status" value="1"/>
</dbReference>
<dbReference type="AlphaFoldDB" id="A0A3N1PBS3"/>
<dbReference type="Proteomes" id="UP000268033">
    <property type="component" value="Unassembled WGS sequence"/>
</dbReference>
<dbReference type="STRING" id="584787.GCA_001247655_01045"/>
<dbReference type="GO" id="GO:0016209">
    <property type="term" value="F:antioxidant activity"/>
    <property type="evidence" value="ECO:0007669"/>
    <property type="project" value="InterPro"/>
</dbReference>
<sequence>MKAWLLLCLLALPALALTPGDKAPDFTLQGSDGKSYQLSEFTGRYVILEWTNDQCPFVQKHYDSGNMQGLQQAYTGQGVVWLSVISSAPGKQGHVTAQQANQLSASRGAHPSAVLFDQDGAVGRRYGARTTPHLFIIDKTGTLQYMGGIDSIASADPADIPKARNYVKAAMDALLAGKTVPTPVSRPYGCSVKY</sequence>
<evidence type="ECO:0000259" key="2">
    <source>
        <dbReference type="PROSITE" id="PS51352"/>
    </source>
</evidence>
<feature type="signal peptide" evidence="1">
    <location>
        <begin position="1"/>
        <end position="16"/>
    </location>
</feature>
<organism evidence="3 4">
    <name type="scientific">Gallaecimonas pentaromativorans</name>
    <dbReference type="NCBI Taxonomy" id="584787"/>
    <lineage>
        <taxon>Bacteria</taxon>
        <taxon>Pseudomonadati</taxon>
        <taxon>Pseudomonadota</taxon>
        <taxon>Gammaproteobacteria</taxon>
        <taxon>Enterobacterales</taxon>
        <taxon>Gallaecimonadaceae</taxon>
        <taxon>Gallaecimonas</taxon>
    </lineage>
</organism>
<dbReference type="RefSeq" id="WP_123421751.1">
    <property type="nucleotide sequence ID" value="NZ_JBLXEP010000012.1"/>
</dbReference>
<dbReference type="Gene3D" id="3.40.30.10">
    <property type="entry name" value="Glutaredoxin"/>
    <property type="match status" value="1"/>
</dbReference>
<dbReference type="Pfam" id="PF00578">
    <property type="entry name" value="AhpC-TSA"/>
    <property type="match status" value="1"/>
</dbReference>
<dbReference type="InterPro" id="IPR000866">
    <property type="entry name" value="AhpC/TSA"/>
</dbReference>
<dbReference type="PANTHER" id="PTHR43640">
    <property type="entry name" value="OS07G0260300 PROTEIN"/>
    <property type="match status" value="1"/>
</dbReference>
<dbReference type="CDD" id="cd02969">
    <property type="entry name" value="PRX_like1"/>
    <property type="match status" value="1"/>
</dbReference>
<evidence type="ECO:0000313" key="4">
    <source>
        <dbReference type="Proteomes" id="UP000268033"/>
    </source>
</evidence>
<dbReference type="EMBL" id="RJUL01000006">
    <property type="protein sequence ID" value="ROQ24841.1"/>
    <property type="molecule type" value="Genomic_DNA"/>
</dbReference>
<evidence type="ECO:0000313" key="3">
    <source>
        <dbReference type="EMBL" id="ROQ24841.1"/>
    </source>
</evidence>